<dbReference type="PANTHER" id="PTHR31136:SF5">
    <property type="entry name" value="2-OXOADIPATE DIOXYGENASE_DECARBOXYLASE, CHLOROPLASTIC"/>
    <property type="match status" value="1"/>
</dbReference>
<comment type="cofactor">
    <cofactor evidence="1">
        <name>Fe(2+)</name>
        <dbReference type="ChEBI" id="CHEBI:29033"/>
    </cofactor>
</comment>
<evidence type="ECO:0000256" key="6">
    <source>
        <dbReference type="ARBA" id="ARBA00035023"/>
    </source>
</evidence>
<evidence type="ECO:0000313" key="8">
    <source>
        <dbReference type="EMBL" id="OEJ75295.1"/>
    </source>
</evidence>
<comment type="similarity">
    <text evidence="5">Belongs to the 2-oxoadipate dioxygenase/decarboxylase family.</text>
</comment>
<proteinExistence type="inferred from homology"/>
<dbReference type="EC" id="1.13.11.93" evidence="6"/>
<keyword evidence="4" id="KW-0408">Iron</keyword>
<dbReference type="Pfam" id="PF07063">
    <property type="entry name" value="HGLS"/>
    <property type="match status" value="2"/>
</dbReference>
<dbReference type="STRING" id="1781255.BH720_11040"/>
<dbReference type="OrthoDB" id="506370at2"/>
<dbReference type="AlphaFoldDB" id="A0A1E5QKT5"/>
<dbReference type="SMART" id="SM01150">
    <property type="entry name" value="DUF1338"/>
    <property type="match status" value="1"/>
</dbReference>
<dbReference type="CDD" id="cd16350">
    <property type="entry name" value="VOC_like"/>
    <property type="match status" value="1"/>
</dbReference>
<reference evidence="8" key="1">
    <citation type="submission" date="2016-09" db="EMBL/GenBank/DDBJ databases">
        <title>Draft genome of thermotolerant cyanobacterium Desertifilum sp. strain IPPAS B-1220.</title>
        <authorList>
            <person name="Sinetova M.A."/>
            <person name="Bolakhan K."/>
            <person name="Zayadan B.K."/>
            <person name="Mironov K.S."/>
            <person name="Ustinova V."/>
            <person name="Kupriyanova E.V."/>
            <person name="Sidorov R.A."/>
            <person name="Skrypnik A.N."/>
            <person name="Gogoleva N.E."/>
            <person name="Gogolev Y.V."/>
            <person name="Los D.A."/>
        </authorList>
    </citation>
    <scope>NUCLEOTIDE SEQUENCE [LARGE SCALE GENOMIC DNA]</scope>
    <source>
        <strain evidence="8">IPPAS B-1220</strain>
    </source>
</reference>
<keyword evidence="8" id="KW-0808">Transferase</keyword>
<dbReference type="Gene3D" id="3.10.180.50">
    <property type="match status" value="1"/>
</dbReference>
<evidence type="ECO:0000256" key="5">
    <source>
        <dbReference type="ARBA" id="ARBA00035013"/>
    </source>
</evidence>
<dbReference type="InterPro" id="IPR009770">
    <property type="entry name" value="HGLS"/>
</dbReference>
<comment type="caution">
    <text evidence="8">The sequence shown here is derived from an EMBL/GenBank/DDBJ whole genome shotgun (WGS) entry which is preliminary data.</text>
</comment>
<keyword evidence="8" id="KW-0032">Aminotransferase</keyword>
<evidence type="ECO:0000256" key="7">
    <source>
        <dbReference type="ARBA" id="ARBA00035045"/>
    </source>
</evidence>
<name>A0A1E5QKT5_9CYAN</name>
<dbReference type="GO" id="GO:0051213">
    <property type="term" value="F:dioxygenase activity"/>
    <property type="evidence" value="ECO:0007669"/>
    <property type="project" value="UniProtKB-KW"/>
</dbReference>
<evidence type="ECO:0000256" key="3">
    <source>
        <dbReference type="ARBA" id="ARBA00023002"/>
    </source>
</evidence>
<evidence type="ECO:0000256" key="1">
    <source>
        <dbReference type="ARBA" id="ARBA00001954"/>
    </source>
</evidence>
<organism evidence="8">
    <name type="scientific">Desertifilum tharense IPPAS B-1220</name>
    <dbReference type="NCBI Taxonomy" id="1781255"/>
    <lineage>
        <taxon>Bacteria</taxon>
        <taxon>Bacillati</taxon>
        <taxon>Cyanobacteriota</taxon>
        <taxon>Cyanophyceae</taxon>
        <taxon>Desertifilales</taxon>
        <taxon>Desertifilaceae</taxon>
        <taxon>Desertifilum</taxon>
    </lineage>
</organism>
<evidence type="ECO:0000256" key="4">
    <source>
        <dbReference type="ARBA" id="ARBA00023004"/>
    </source>
</evidence>
<sequence length="268" mass="30764">MNIHDFFNALWQDYIQMAPSAVQIQQLFSVTPEENIVNDHVAFRTLNLAPIHLESLEQHLLHWGYQRFAPYEFPEKKLKAWGYVPPEETLPRIFLSELICEAFSDRVQAILQELCNPINPKRVESPDIFWAGRLWQPITWEDYQTLAQESEYAAWVAALGLRPNHFTLSVNHLQFVRSLQEVVEIVEQQGIPLNTAGGKVKGSPEVLLEQVSTLGDRMAVEFAGGELHTIPTCYYEFARRYPTPEGTLYQGFVAQSADRIFESTNLNQ</sequence>
<keyword evidence="2" id="KW-0223">Dioxygenase</keyword>
<keyword evidence="3" id="KW-0560">Oxidoreductase</keyword>
<dbReference type="PANTHER" id="PTHR31136">
    <property type="entry name" value="DUF1338 DOMAIN-CONTAINING PROTEIN"/>
    <property type="match status" value="1"/>
</dbReference>
<gene>
    <name evidence="8" type="ORF">BH720_11040</name>
</gene>
<dbReference type="GO" id="GO:0008483">
    <property type="term" value="F:transaminase activity"/>
    <property type="evidence" value="ECO:0007669"/>
    <property type="project" value="UniProtKB-KW"/>
</dbReference>
<dbReference type="EMBL" id="MJGC01000053">
    <property type="protein sequence ID" value="OEJ75295.1"/>
    <property type="molecule type" value="Genomic_DNA"/>
</dbReference>
<accession>A0A1E5QKT5</accession>
<protein>
    <recommendedName>
        <fullName evidence="6">2-oxoadipate dioxygenase/decarboxylase</fullName>
        <ecNumber evidence="6">1.13.11.93</ecNumber>
    </recommendedName>
    <alternativeName>
        <fullName evidence="7">2-hydroxyglutarate synthase</fullName>
    </alternativeName>
</protein>
<evidence type="ECO:0000256" key="2">
    <source>
        <dbReference type="ARBA" id="ARBA00022964"/>
    </source>
</evidence>